<dbReference type="Proteomes" id="UP000284120">
    <property type="component" value="Unassembled WGS sequence"/>
</dbReference>
<keyword evidence="1" id="KW-1133">Transmembrane helix</keyword>
<evidence type="ECO:0000256" key="1">
    <source>
        <dbReference type="SAM" id="Phobius"/>
    </source>
</evidence>
<accession>A0A3S3PH56</accession>
<comment type="caution">
    <text evidence="2">The sequence shown here is derived from an EMBL/GenBank/DDBJ whole genome shotgun (WGS) entry which is preliminary data.</text>
</comment>
<dbReference type="InterPro" id="IPR020018">
    <property type="entry name" value="Motility-assoc_lipoprot_GldH"/>
</dbReference>
<keyword evidence="1" id="KW-0472">Membrane</keyword>
<name>A0A3S3PH56_9SPHI</name>
<dbReference type="AlphaFoldDB" id="A0A3S3PH56"/>
<dbReference type="Pfam" id="PF14109">
    <property type="entry name" value="GldH_lipo"/>
    <property type="match status" value="1"/>
</dbReference>
<evidence type="ECO:0000313" key="3">
    <source>
        <dbReference type="Proteomes" id="UP000284120"/>
    </source>
</evidence>
<organism evidence="2 3">
    <name type="scientific">Pedobacter chitinilyticus</name>
    <dbReference type="NCBI Taxonomy" id="2233776"/>
    <lineage>
        <taxon>Bacteria</taxon>
        <taxon>Pseudomonadati</taxon>
        <taxon>Bacteroidota</taxon>
        <taxon>Sphingobacteriia</taxon>
        <taxon>Sphingobacteriales</taxon>
        <taxon>Sphingobacteriaceae</taxon>
        <taxon>Pedobacter</taxon>
    </lineage>
</organism>
<dbReference type="PROSITE" id="PS51257">
    <property type="entry name" value="PROKAR_LIPOPROTEIN"/>
    <property type="match status" value="1"/>
</dbReference>
<dbReference type="OrthoDB" id="982482at2"/>
<keyword evidence="3" id="KW-1185">Reference proteome</keyword>
<dbReference type="EMBL" id="SAYW01000003">
    <property type="protein sequence ID" value="RWU07727.1"/>
    <property type="molecule type" value="Genomic_DNA"/>
</dbReference>
<keyword evidence="2" id="KW-0449">Lipoprotein</keyword>
<evidence type="ECO:0000313" key="2">
    <source>
        <dbReference type="EMBL" id="RWU07727.1"/>
    </source>
</evidence>
<dbReference type="RefSeq" id="WP_113647636.1">
    <property type="nucleotide sequence ID" value="NZ_QMHN01000003.1"/>
</dbReference>
<protein>
    <submittedName>
        <fullName evidence="2">Gliding motility lipoprotein GldH</fullName>
    </submittedName>
</protein>
<gene>
    <name evidence="2" type="primary">gldH</name>
    <name evidence="2" type="ORF">DPV69_12160</name>
</gene>
<dbReference type="NCBIfam" id="TIGR03511">
    <property type="entry name" value="GldH_lipo"/>
    <property type="match status" value="1"/>
</dbReference>
<reference evidence="2 3" key="1">
    <citation type="submission" date="2018-06" db="EMBL/GenBank/DDBJ databases">
        <title>Pedobacter endophyticus sp. nov., an endophytic bacterium isolated from a leaf of Triticum aestivum.</title>
        <authorList>
            <person name="Zhang L."/>
        </authorList>
    </citation>
    <scope>NUCLEOTIDE SEQUENCE [LARGE SCALE GENOMIC DNA]</scope>
    <source>
        <strain evidence="2 3">CM134L-2</strain>
    </source>
</reference>
<feature type="transmembrane region" description="Helical" evidence="1">
    <location>
        <begin position="12"/>
        <end position="30"/>
    </location>
</feature>
<keyword evidence="1" id="KW-0812">Transmembrane</keyword>
<proteinExistence type="predicted"/>
<sequence length="165" mass="19157">MKSIKNISFKIALRINTLAFGLICIAFIFGCNFNTVIDTNQSVDENQWLYANTAKAEFKITDVTKPYQLNFKLRINSEYRYANMYVLATFRDAKGRKRLRYQFKLAKEDGQWLGKGSGDLYAYTFPLLRNHRFPDTGKYSIEIEQNMRDNPLRGVSDVGIEVIKD</sequence>